<dbReference type="Gene3D" id="1.10.10.10">
    <property type="entry name" value="Winged helix-like DNA-binding domain superfamily/Winged helix DNA-binding domain"/>
    <property type="match status" value="4"/>
</dbReference>
<evidence type="ECO:0000256" key="2">
    <source>
        <dbReference type="ARBA" id="ARBA00009695"/>
    </source>
</evidence>
<dbReference type="PANTHER" id="PTHR33602">
    <property type="entry name" value="REGULATORY PROTEIN RECX FAMILY PROTEIN"/>
    <property type="match status" value="1"/>
</dbReference>
<dbReference type="InterPro" id="IPR003783">
    <property type="entry name" value="Regulatory_RecX"/>
</dbReference>
<comment type="function">
    <text evidence="5">Modulates RecA activity.</text>
</comment>
<evidence type="ECO:0000256" key="1">
    <source>
        <dbReference type="ARBA" id="ARBA00004496"/>
    </source>
</evidence>
<evidence type="ECO:0000259" key="6">
    <source>
        <dbReference type="Pfam" id="PF02631"/>
    </source>
</evidence>
<evidence type="ECO:0000259" key="8">
    <source>
        <dbReference type="Pfam" id="PF21982"/>
    </source>
</evidence>
<dbReference type="GO" id="GO:0005737">
    <property type="term" value="C:cytoplasm"/>
    <property type="evidence" value="ECO:0007669"/>
    <property type="project" value="UniProtKB-SubCell"/>
</dbReference>
<evidence type="ECO:0000259" key="7">
    <source>
        <dbReference type="Pfam" id="PF21981"/>
    </source>
</evidence>
<dbReference type="GO" id="GO:0006282">
    <property type="term" value="P:regulation of DNA repair"/>
    <property type="evidence" value="ECO:0007669"/>
    <property type="project" value="UniProtKB-UniRule"/>
</dbReference>
<reference evidence="9" key="1">
    <citation type="submission" date="2016-01" db="EMBL/GenBank/DDBJ databases">
        <title>Complete genome of Planococcus rifietoensis type strain M8.</title>
        <authorList>
            <person name="See-Too W.S."/>
        </authorList>
    </citation>
    <scope>NUCLEOTIDE SEQUENCE [LARGE SCALE GENOMIC DNA]</scope>
    <source>
        <strain evidence="9">M8</strain>
    </source>
</reference>
<feature type="domain" description="RecX first three-helical" evidence="8">
    <location>
        <begin position="62"/>
        <end position="101"/>
    </location>
</feature>
<dbReference type="EMBL" id="CP013659">
    <property type="protein sequence ID" value="ALS74646.1"/>
    <property type="molecule type" value="Genomic_DNA"/>
</dbReference>
<dbReference type="Proteomes" id="UP000067683">
    <property type="component" value="Chromosome"/>
</dbReference>
<evidence type="ECO:0000313" key="10">
    <source>
        <dbReference type="Proteomes" id="UP000067683"/>
    </source>
</evidence>
<gene>
    <name evidence="5" type="primary">recX</name>
    <name evidence="9" type="ORF">AUC31_05155</name>
</gene>
<dbReference type="PANTHER" id="PTHR33602:SF1">
    <property type="entry name" value="REGULATORY PROTEIN RECX FAMILY PROTEIN"/>
    <property type="match status" value="1"/>
</dbReference>
<dbReference type="NCBIfam" id="NF010733">
    <property type="entry name" value="PRK14135.1"/>
    <property type="match status" value="1"/>
</dbReference>
<proteinExistence type="inferred from homology"/>
<accession>A0A0U2Q7E3</accession>
<feature type="domain" description="RecX second three-helical" evidence="6">
    <location>
        <begin position="108"/>
        <end position="149"/>
    </location>
</feature>
<dbReference type="STRING" id="200991.AUC31_05155"/>
<dbReference type="Pfam" id="PF21982">
    <property type="entry name" value="RecX_HTH1"/>
    <property type="match status" value="1"/>
</dbReference>
<dbReference type="Pfam" id="PF21981">
    <property type="entry name" value="RecX_HTH3"/>
    <property type="match status" value="2"/>
</dbReference>
<name>A0A0U2Q7E3_9BACL</name>
<organism evidence="9 10">
    <name type="scientific">Planococcus rifietoensis</name>
    <dbReference type="NCBI Taxonomy" id="200991"/>
    <lineage>
        <taxon>Bacteria</taxon>
        <taxon>Bacillati</taxon>
        <taxon>Bacillota</taxon>
        <taxon>Bacilli</taxon>
        <taxon>Bacillales</taxon>
        <taxon>Caryophanaceae</taxon>
        <taxon>Planococcus</taxon>
    </lineage>
</organism>
<sequence length="268" mass="31281">MPIITKITRGKNNPERYNIYLEEKFAFSVDETLIIRYQLTKGKELDQWTIEEMNFEDEVRKAFNKALHYLGFRMRSEGEVRKKLKEKEFGEAVIDEAVKKLYELSFLDDQQFSEALLRTQIKSGKKGPRAIQQDMQKRGIDKAMQKDVLTNYSEEEQLEVATGLAEKIAAKEQSKTPSQVKQKINDSLMRKGYPYAIIKQAIETLDLERDGDQWLDSVRQQGDKLWRKHESKLSGNDLSRKVKQGLYQKGFPGDVISQYIEEKELEDE</sequence>
<dbReference type="RefSeq" id="WP_058381353.1">
    <property type="nucleotide sequence ID" value="NZ_CP013659.2"/>
</dbReference>
<dbReference type="InterPro" id="IPR053924">
    <property type="entry name" value="RecX_HTH_2nd"/>
</dbReference>
<keyword evidence="4 5" id="KW-0963">Cytoplasm</keyword>
<evidence type="ECO:0000256" key="3">
    <source>
        <dbReference type="ARBA" id="ARBA00018111"/>
    </source>
</evidence>
<dbReference type="InterPro" id="IPR036388">
    <property type="entry name" value="WH-like_DNA-bd_sf"/>
</dbReference>
<comment type="subcellular location">
    <subcellularLocation>
        <location evidence="1 5">Cytoplasm</location>
    </subcellularLocation>
</comment>
<feature type="domain" description="RecX third three-helical" evidence="7">
    <location>
        <begin position="212"/>
        <end position="260"/>
    </location>
</feature>
<dbReference type="HAMAP" id="MF_01114">
    <property type="entry name" value="RecX"/>
    <property type="match status" value="1"/>
</dbReference>
<evidence type="ECO:0000313" key="9">
    <source>
        <dbReference type="EMBL" id="ALS74646.1"/>
    </source>
</evidence>
<feature type="domain" description="RecX third three-helical" evidence="7">
    <location>
        <begin position="155"/>
        <end position="202"/>
    </location>
</feature>
<dbReference type="OrthoDB" id="5421057at2"/>
<comment type="similarity">
    <text evidence="2 5">Belongs to the RecX family.</text>
</comment>
<dbReference type="InterPro" id="IPR053925">
    <property type="entry name" value="RecX_HTH_3rd"/>
</dbReference>
<protein>
    <recommendedName>
        <fullName evidence="3 5">Regulatory protein RecX</fullName>
    </recommendedName>
</protein>
<keyword evidence="10" id="KW-1185">Reference proteome</keyword>
<dbReference type="InterPro" id="IPR053926">
    <property type="entry name" value="RecX_HTH_1st"/>
</dbReference>
<dbReference type="KEGG" id="prt:AUC31_05155"/>
<evidence type="ECO:0000256" key="4">
    <source>
        <dbReference type="ARBA" id="ARBA00022490"/>
    </source>
</evidence>
<dbReference type="Pfam" id="PF02631">
    <property type="entry name" value="RecX_HTH2"/>
    <property type="match status" value="1"/>
</dbReference>
<dbReference type="AlphaFoldDB" id="A0A0U2Q7E3"/>
<evidence type="ECO:0000256" key="5">
    <source>
        <dbReference type="HAMAP-Rule" id="MF_01114"/>
    </source>
</evidence>